<protein>
    <submittedName>
        <fullName evidence="3">Outer membrane lipid asymmetry maintenance protein MlaD</fullName>
    </submittedName>
</protein>
<dbReference type="AlphaFoldDB" id="A0A9D2KKD8"/>
<dbReference type="Pfam" id="PF02470">
    <property type="entry name" value="MlaD"/>
    <property type="match status" value="1"/>
</dbReference>
<sequence>MTFAKESIVGVFVVLGLVCVSYLTIKLGRMEVFDSSGYTVTARFSSVTGLRTGANVEIAGVPVGRVTSIRLDPQTFMADVDLRINDGVNLSDDVMASVKTSGLIGDKYISLAPGGSDTPLKNGDTITDTEPTLDLEALIGKVVFGGV</sequence>
<evidence type="ECO:0000259" key="2">
    <source>
        <dbReference type="Pfam" id="PF02470"/>
    </source>
</evidence>
<dbReference type="PANTHER" id="PTHR33371">
    <property type="entry name" value="INTERMEMBRANE PHOSPHOLIPID TRANSPORT SYSTEM BINDING PROTEIN MLAD-RELATED"/>
    <property type="match status" value="1"/>
</dbReference>
<dbReference type="GO" id="GO:0005543">
    <property type="term" value="F:phospholipid binding"/>
    <property type="evidence" value="ECO:0007669"/>
    <property type="project" value="TreeGrafter"/>
</dbReference>
<dbReference type="Proteomes" id="UP000824225">
    <property type="component" value="Unassembled WGS sequence"/>
</dbReference>
<dbReference type="EMBL" id="DXAN01000022">
    <property type="protein sequence ID" value="HJA08819.1"/>
    <property type="molecule type" value="Genomic_DNA"/>
</dbReference>
<dbReference type="InterPro" id="IPR003399">
    <property type="entry name" value="Mce/MlaD"/>
</dbReference>
<evidence type="ECO:0000313" key="3">
    <source>
        <dbReference type="EMBL" id="HJA08819.1"/>
    </source>
</evidence>
<evidence type="ECO:0000313" key="4">
    <source>
        <dbReference type="Proteomes" id="UP000824225"/>
    </source>
</evidence>
<keyword evidence="1" id="KW-0812">Transmembrane</keyword>
<feature type="transmembrane region" description="Helical" evidence="1">
    <location>
        <begin position="6"/>
        <end position="25"/>
    </location>
</feature>
<evidence type="ECO:0000256" key="1">
    <source>
        <dbReference type="SAM" id="Phobius"/>
    </source>
</evidence>
<proteinExistence type="predicted"/>
<accession>A0A9D2KKD8</accession>
<keyword evidence="1" id="KW-0472">Membrane</keyword>
<dbReference type="InterPro" id="IPR030970">
    <property type="entry name" value="ABC_MlaD"/>
</dbReference>
<organism evidence="3 4">
    <name type="scientific">Candidatus Mailhella merdigallinarum</name>
    <dbReference type="NCBI Taxonomy" id="2838658"/>
    <lineage>
        <taxon>Bacteria</taxon>
        <taxon>Pseudomonadati</taxon>
        <taxon>Thermodesulfobacteriota</taxon>
        <taxon>Desulfovibrionia</taxon>
        <taxon>Desulfovibrionales</taxon>
        <taxon>Desulfovibrionaceae</taxon>
        <taxon>Mailhella</taxon>
    </lineage>
</organism>
<comment type="caution">
    <text evidence="3">The sequence shown here is derived from an EMBL/GenBank/DDBJ whole genome shotgun (WGS) entry which is preliminary data.</text>
</comment>
<name>A0A9D2KKD8_9BACT</name>
<dbReference type="GO" id="GO:0005548">
    <property type="term" value="F:phospholipid transporter activity"/>
    <property type="evidence" value="ECO:0007669"/>
    <property type="project" value="TreeGrafter"/>
</dbReference>
<gene>
    <name evidence="3" type="primary">mlaD</name>
    <name evidence="3" type="ORF">H9962_06495</name>
</gene>
<reference evidence="3" key="1">
    <citation type="journal article" date="2021" name="PeerJ">
        <title>Extensive microbial diversity within the chicken gut microbiome revealed by metagenomics and culture.</title>
        <authorList>
            <person name="Gilroy R."/>
            <person name="Ravi A."/>
            <person name="Getino M."/>
            <person name="Pursley I."/>
            <person name="Horton D.L."/>
            <person name="Alikhan N.F."/>
            <person name="Baker D."/>
            <person name="Gharbi K."/>
            <person name="Hall N."/>
            <person name="Watson M."/>
            <person name="Adriaenssens E.M."/>
            <person name="Foster-Nyarko E."/>
            <person name="Jarju S."/>
            <person name="Secka A."/>
            <person name="Antonio M."/>
            <person name="Oren A."/>
            <person name="Chaudhuri R.R."/>
            <person name="La Ragione R."/>
            <person name="Hildebrand F."/>
            <person name="Pallen M.J."/>
        </authorList>
    </citation>
    <scope>NUCLEOTIDE SEQUENCE</scope>
    <source>
        <strain evidence="3">CHK186-16707</strain>
    </source>
</reference>
<dbReference type="InterPro" id="IPR052336">
    <property type="entry name" value="MlaD_Phospholipid_Transporter"/>
</dbReference>
<dbReference type="PANTHER" id="PTHR33371:SF4">
    <property type="entry name" value="INTERMEMBRANE PHOSPHOLIPID TRANSPORT SYSTEM BINDING PROTEIN MLAD"/>
    <property type="match status" value="1"/>
</dbReference>
<reference evidence="3" key="2">
    <citation type="submission" date="2021-04" db="EMBL/GenBank/DDBJ databases">
        <authorList>
            <person name="Gilroy R."/>
        </authorList>
    </citation>
    <scope>NUCLEOTIDE SEQUENCE</scope>
    <source>
        <strain evidence="3">CHK186-16707</strain>
    </source>
</reference>
<feature type="domain" description="Mce/MlaD" evidence="2">
    <location>
        <begin position="37"/>
        <end position="114"/>
    </location>
</feature>
<dbReference type="NCBIfam" id="TIGR04430">
    <property type="entry name" value="OM_asym_MlaD"/>
    <property type="match status" value="1"/>
</dbReference>
<keyword evidence="1" id="KW-1133">Transmembrane helix</keyword>